<dbReference type="InterPro" id="IPR036390">
    <property type="entry name" value="WH_DNA-bd_sf"/>
</dbReference>
<dbReference type="AlphaFoldDB" id="A0A4S4N5P6"/>
<comment type="caution">
    <text evidence="6">The sequence shown here is derived from an EMBL/GenBank/DDBJ whole genome shotgun (WGS) entry which is preliminary data.</text>
</comment>
<keyword evidence="1" id="KW-0489">Methyltransferase</keyword>
<sequence length="456" mass="51643">MISVKEKAQRLRAAVQLLAQSAELVIQEWEKEGHQPSHRELDGTSIPSHELYNARRNALSAMGVCGELIQAPHVRLMEMSNQFYESRALHIAGDVRIADILEVGDHEKGMHIDELSRHTGINANKLARVLRTLCTSHVFREVSYDYFANNTISQALVKNESIRFISHYFTGRSKINYRISDKLPEVLMDPIKTQSESALDTAFQLGMNTKLHFFEWLEELVKQPDGTTKPKPELAQFGLAMLRGGQAVGMALYYDYPWHELGNATVVDIGGGVGGMSFGLAKLHPNMKFINQDRPAVIKQAETVWQRDMPDTIRSQRTRLMVHDFFTEQPVKGAEVYHLRYILHDWPDDDCVKILKAIRPALGPNSRILISEVVMLTTCPMPSSSFLLAPAPLPANYGVASRHLNMRDLSMLALVNGRERSPEEFRMLAKIAGLRVEKFWECRGPVWITEMRKDGI</sequence>
<dbReference type="PROSITE" id="PS51683">
    <property type="entry name" value="SAM_OMT_II"/>
    <property type="match status" value="1"/>
</dbReference>
<dbReference type="Gene3D" id="3.40.50.150">
    <property type="entry name" value="Vaccinia Virus protein VP39"/>
    <property type="match status" value="1"/>
</dbReference>
<dbReference type="SUPFAM" id="SSF53335">
    <property type="entry name" value="S-adenosyl-L-methionine-dependent methyltransferases"/>
    <property type="match status" value="1"/>
</dbReference>
<dbReference type="InterPro" id="IPR036388">
    <property type="entry name" value="WH-like_DNA-bd_sf"/>
</dbReference>
<dbReference type="InterPro" id="IPR001077">
    <property type="entry name" value="COMT_C"/>
</dbReference>
<proteinExistence type="predicted"/>
<dbReference type="GO" id="GO:0008171">
    <property type="term" value="F:O-methyltransferase activity"/>
    <property type="evidence" value="ECO:0007669"/>
    <property type="project" value="InterPro"/>
</dbReference>
<organism evidence="6 7">
    <name type="scientific">Antrodiella citrinella</name>
    <dbReference type="NCBI Taxonomy" id="2447956"/>
    <lineage>
        <taxon>Eukaryota</taxon>
        <taxon>Fungi</taxon>
        <taxon>Dikarya</taxon>
        <taxon>Basidiomycota</taxon>
        <taxon>Agaricomycotina</taxon>
        <taxon>Agaricomycetes</taxon>
        <taxon>Polyporales</taxon>
        <taxon>Steccherinaceae</taxon>
        <taxon>Antrodiella</taxon>
    </lineage>
</organism>
<dbReference type="Gene3D" id="1.10.10.10">
    <property type="entry name" value="Winged helix-like DNA-binding domain superfamily/Winged helix DNA-binding domain"/>
    <property type="match status" value="1"/>
</dbReference>
<dbReference type="InterPro" id="IPR012967">
    <property type="entry name" value="COMT_dimerisation"/>
</dbReference>
<accession>A0A4S4N5P6</accession>
<reference evidence="6 7" key="1">
    <citation type="submission" date="2019-02" db="EMBL/GenBank/DDBJ databases">
        <title>Genome sequencing of the rare red list fungi Antrodiella citrinella (Flaviporus citrinellus).</title>
        <authorList>
            <person name="Buettner E."/>
            <person name="Kellner H."/>
        </authorList>
    </citation>
    <scope>NUCLEOTIDE SEQUENCE [LARGE SCALE GENOMIC DNA]</scope>
    <source>
        <strain evidence="6 7">DSM 108506</strain>
    </source>
</reference>
<dbReference type="OrthoDB" id="1606438at2759"/>
<keyword evidence="7" id="KW-1185">Reference proteome</keyword>
<dbReference type="PANTHER" id="PTHR43712:SF2">
    <property type="entry name" value="O-METHYLTRANSFERASE CICE"/>
    <property type="match status" value="1"/>
</dbReference>
<dbReference type="PANTHER" id="PTHR43712">
    <property type="entry name" value="PUTATIVE (AFU_ORTHOLOGUE AFUA_4G14580)-RELATED"/>
    <property type="match status" value="1"/>
</dbReference>
<dbReference type="SUPFAM" id="SSF46785">
    <property type="entry name" value="Winged helix' DNA-binding domain"/>
    <property type="match status" value="1"/>
</dbReference>
<keyword evidence="3" id="KW-0949">S-adenosyl-L-methionine</keyword>
<gene>
    <name evidence="6" type="ORF">EUX98_g946</name>
</gene>
<dbReference type="Pfam" id="PF00891">
    <property type="entry name" value="Methyltransf_2"/>
    <property type="match status" value="1"/>
</dbReference>
<dbReference type="InterPro" id="IPR029063">
    <property type="entry name" value="SAM-dependent_MTases_sf"/>
</dbReference>
<evidence type="ECO:0000313" key="7">
    <source>
        <dbReference type="Proteomes" id="UP000308730"/>
    </source>
</evidence>
<dbReference type="GO" id="GO:0046983">
    <property type="term" value="F:protein dimerization activity"/>
    <property type="evidence" value="ECO:0007669"/>
    <property type="project" value="InterPro"/>
</dbReference>
<protein>
    <submittedName>
        <fullName evidence="6">Uncharacterized protein</fullName>
    </submittedName>
</protein>
<feature type="domain" description="O-methyltransferase C-terminal" evidence="4">
    <location>
        <begin position="265"/>
        <end position="434"/>
    </location>
</feature>
<evidence type="ECO:0000259" key="4">
    <source>
        <dbReference type="Pfam" id="PF00891"/>
    </source>
</evidence>
<evidence type="ECO:0000256" key="2">
    <source>
        <dbReference type="ARBA" id="ARBA00022679"/>
    </source>
</evidence>
<dbReference type="GO" id="GO:0032259">
    <property type="term" value="P:methylation"/>
    <property type="evidence" value="ECO:0007669"/>
    <property type="project" value="UniProtKB-KW"/>
</dbReference>
<evidence type="ECO:0000256" key="1">
    <source>
        <dbReference type="ARBA" id="ARBA00022603"/>
    </source>
</evidence>
<dbReference type="Proteomes" id="UP000308730">
    <property type="component" value="Unassembled WGS sequence"/>
</dbReference>
<dbReference type="EMBL" id="SGPM01000009">
    <property type="protein sequence ID" value="THH33191.1"/>
    <property type="molecule type" value="Genomic_DNA"/>
</dbReference>
<dbReference type="Pfam" id="PF08100">
    <property type="entry name" value="Dimerisation"/>
    <property type="match status" value="1"/>
</dbReference>
<dbReference type="InterPro" id="IPR016461">
    <property type="entry name" value="COMT-like"/>
</dbReference>
<evidence type="ECO:0000259" key="5">
    <source>
        <dbReference type="Pfam" id="PF08100"/>
    </source>
</evidence>
<evidence type="ECO:0000313" key="6">
    <source>
        <dbReference type="EMBL" id="THH33191.1"/>
    </source>
</evidence>
<evidence type="ECO:0000256" key="3">
    <source>
        <dbReference type="ARBA" id="ARBA00022691"/>
    </source>
</evidence>
<keyword evidence="2" id="KW-0808">Transferase</keyword>
<name>A0A4S4N5P6_9APHY</name>
<feature type="domain" description="O-methyltransferase dimerisation" evidence="5">
    <location>
        <begin position="77"/>
        <end position="158"/>
    </location>
</feature>